<protein>
    <submittedName>
        <fullName evidence="1">Uncharacterized protein</fullName>
    </submittedName>
</protein>
<proteinExistence type="predicted"/>
<dbReference type="AlphaFoldDB" id="A0A0M2JZK8"/>
<dbReference type="RefSeq" id="WP_046362963.1">
    <property type="nucleotide sequence ID" value="NZ_CALTXN010000018.1"/>
</dbReference>
<comment type="caution">
    <text evidence="1">The sequence shown here is derived from an EMBL/GenBank/DDBJ whole genome shotgun (WGS) entry which is preliminary data.</text>
</comment>
<dbReference type="OrthoDB" id="8017431at2"/>
<sequence>MGRHSATCVAAQQRASRHGSQASIGRVGLLAVTLGVGAAVAGGTAVAHADDSVGNDRGTAATRSVASTTSATAVDAGPSVRAFRRTGKKASVDTAVADTSVADGPTSRPRSVRKNARPVLALLKVVRQEFETAADRRAERAAATTDVEPVTPAPTDQVSTQYGSIGKWMVEPSGQISDYGGQREDGKSLLEPVNIVIVDTKSTNAFQARLRLNRAMRASGFPPQPIHTGGFRGIINGKAYRQQPSGLLQGYSDNVFFETNNHGRIFGPAPVATPGGYVWSGTFSEEEWGTYQGRPAHLYVSSNVARDALAAKMVASGRATCAGQIALDNAYTTDTVTTGDHDGHAAVLILT</sequence>
<reference evidence="1 2" key="1">
    <citation type="journal article" date="2015" name="Genome Announc.">
        <title>Draft Genome Sequence of Mycobacterium obuense Strain UC1, Isolated from Patient Sputum.</title>
        <authorList>
            <person name="Greninger A.L."/>
            <person name="Cunningham G."/>
            <person name="Hsu E.D."/>
            <person name="Yu J.M."/>
            <person name="Chiu C.Y."/>
            <person name="Miller S."/>
        </authorList>
    </citation>
    <scope>NUCLEOTIDE SEQUENCE [LARGE SCALE GENOMIC DNA]</scope>
    <source>
        <strain evidence="1 2">UC1</strain>
    </source>
</reference>
<organism evidence="1 2">
    <name type="scientific">Mycolicibacterium obuense</name>
    <dbReference type="NCBI Taxonomy" id="1807"/>
    <lineage>
        <taxon>Bacteria</taxon>
        <taxon>Bacillati</taxon>
        <taxon>Actinomycetota</taxon>
        <taxon>Actinomycetes</taxon>
        <taxon>Mycobacteriales</taxon>
        <taxon>Mycobacteriaceae</taxon>
        <taxon>Mycolicibacterium</taxon>
    </lineage>
</organism>
<name>A0A0M2JZK8_9MYCO</name>
<dbReference type="STRING" id="1807.MOBUDSM44075_01250"/>
<dbReference type="PATRIC" id="fig|1807.13.peg.2336"/>
<dbReference type="Proteomes" id="UP000034150">
    <property type="component" value="Unassembled WGS sequence"/>
</dbReference>
<evidence type="ECO:0000313" key="1">
    <source>
        <dbReference type="EMBL" id="KKF02057.1"/>
    </source>
</evidence>
<gene>
    <name evidence="1" type="ORF">WN67_10485</name>
</gene>
<evidence type="ECO:0000313" key="2">
    <source>
        <dbReference type="Proteomes" id="UP000034150"/>
    </source>
</evidence>
<keyword evidence="2" id="KW-1185">Reference proteome</keyword>
<accession>A0A0M2JZK8</accession>
<dbReference type="EMBL" id="LAUZ02000022">
    <property type="protein sequence ID" value="KKF02057.1"/>
    <property type="molecule type" value="Genomic_DNA"/>
</dbReference>